<gene>
    <name evidence="2" type="ORF">CXG81DRAFT_25324</name>
</gene>
<dbReference type="EMBL" id="ML014154">
    <property type="protein sequence ID" value="RKP02033.1"/>
    <property type="molecule type" value="Genomic_DNA"/>
</dbReference>
<dbReference type="Proteomes" id="UP000274922">
    <property type="component" value="Unassembled WGS sequence"/>
</dbReference>
<sequence>MDSIPPPPVTSSAAAASASGMAPAPAPGVVLAPRPVPDLQRLDARIIFKIAEHADIRSACRMEYLNRAWHAVLRHNPQSEAHVWRRKCEAFSPARTVPVLRSGERYRDLCRVHDAWARIPRSFFRSNCVTATAVVLKNAAATPTPGMRCVRAFLSNGDECDGFRLLGHRVFFLDQRSLFAADLVVGAVVVPSGTDPSDASAGSAAGSALSTPTLSPTPVRALNGVADAMPASPPSPTTTTTTPGPALPRNGKPLKLTWAFGDAKLCNTQASDQVVLLTDHGAELQFWSARRLVLTHTLTATRLGAPVTAAALYQRLAAVHLANGTLAVWHVPVAERRAGSAWKLGAEAPSPHVMFQNADALPRAGAQTVCMNEHHVAYVSSSRGLHVRWLDDGALHGSVIVCDRAPARAAWPLRLALTRFHVAVLVGQLKGAILQVYDLRSLVLLYSMDVPVGHAYEVHGFGASRSEMELLLYTRNTTGAPDALLVLRLSSRQWERHTGVAGLTSAGTSPAASPGGSPAGSSGMLAAARSLLTGGSSTPAQNSSDPRLAGGPTVIVPAIETKTDYRGVQQSAAKVLVKALR</sequence>
<evidence type="ECO:0000256" key="1">
    <source>
        <dbReference type="SAM" id="MobiDB-lite"/>
    </source>
</evidence>
<feature type="region of interest" description="Disordered" evidence="1">
    <location>
        <begin position="502"/>
        <end position="522"/>
    </location>
</feature>
<evidence type="ECO:0000313" key="2">
    <source>
        <dbReference type="EMBL" id="RKP02033.1"/>
    </source>
</evidence>
<name>A0A4P9X9L3_9FUNG</name>
<dbReference type="InterPro" id="IPR036047">
    <property type="entry name" value="F-box-like_dom_sf"/>
</dbReference>
<accession>A0A4P9X9L3</accession>
<dbReference type="AlphaFoldDB" id="A0A4P9X9L3"/>
<evidence type="ECO:0008006" key="4">
    <source>
        <dbReference type="Google" id="ProtNLM"/>
    </source>
</evidence>
<evidence type="ECO:0000313" key="3">
    <source>
        <dbReference type="Proteomes" id="UP000274922"/>
    </source>
</evidence>
<keyword evidence="3" id="KW-1185">Reference proteome</keyword>
<organism evidence="2 3">
    <name type="scientific">Caulochytrium protostelioides</name>
    <dbReference type="NCBI Taxonomy" id="1555241"/>
    <lineage>
        <taxon>Eukaryota</taxon>
        <taxon>Fungi</taxon>
        <taxon>Fungi incertae sedis</taxon>
        <taxon>Chytridiomycota</taxon>
        <taxon>Chytridiomycota incertae sedis</taxon>
        <taxon>Chytridiomycetes</taxon>
        <taxon>Caulochytriales</taxon>
        <taxon>Caulochytriaceae</taxon>
        <taxon>Caulochytrium</taxon>
    </lineage>
</organism>
<dbReference type="SUPFAM" id="SSF81383">
    <property type="entry name" value="F-box domain"/>
    <property type="match status" value="1"/>
</dbReference>
<reference evidence="3" key="1">
    <citation type="journal article" date="2018" name="Nat. Microbiol.">
        <title>Leveraging single-cell genomics to expand the fungal tree of life.</title>
        <authorList>
            <person name="Ahrendt S.R."/>
            <person name="Quandt C.A."/>
            <person name="Ciobanu D."/>
            <person name="Clum A."/>
            <person name="Salamov A."/>
            <person name="Andreopoulos B."/>
            <person name="Cheng J.F."/>
            <person name="Woyke T."/>
            <person name="Pelin A."/>
            <person name="Henrissat B."/>
            <person name="Reynolds N.K."/>
            <person name="Benny G.L."/>
            <person name="Smith M.E."/>
            <person name="James T.Y."/>
            <person name="Grigoriev I.V."/>
        </authorList>
    </citation>
    <scope>NUCLEOTIDE SEQUENCE [LARGE SCALE GENOMIC DNA]</scope>
    <source>
        <strain evidence="3">ATCC 52028</strain>
    </source>
</reference>
<feature type="region of interest" description="Disordered" evidence="1">
    <location>
        <begin position="195"/>
        <end position="249"/>
    </location>
</feature>
<proteinExistence type="predicted"/>
<feature type="compositionally biased region" description="Low complexity" evidence="1">
    <location>
        <begin position="195"/>
        <end position="214"/>
    </location>
</feature>
<protein>
    <recommendedName>
        <fullName evidence="4">F-box domain-containing protein</fullName>
    </recommendedName>
</protein>